<dbReference type="EMBL" id="JBHSXN010000002">
    <property type="protein sequence ID" value="MFC6954008.1"/>
    <property type="molecule type" value="Genomic_DNA"/>
</dbReference>
<gene>
    <name evidence="2" type="ORF">ACFQGB_14145</name>
</gene>
<reference evidence="2 3" key="1">
    <citation type="journal article" date="2019" name="Int. J. Syst. Evol. Microbiol.">
        <title>The Global Catalogue of Microorganisms (GCM) 10K type strain sequencing project: providing services to taxonomists for standard genome sequencing and annotation.</title>
        <authorList>
            <consortium name="The Broad Institute Genomics Platform"/>
            <consortium name="The Broad Institute Genome Sequencing Center for Infectious Disease"/>
            <person name="Wu L."/>
            <person name="Ma J."/>
        </authorList>
    </citation>
    <scope>NUCLEOTIDE SEQUENCE [LARGE SCALE GENOMIC DNA]</scope>
    <source>
        <strain evidence="2 3">GX26</strain>
    </source>
</reference>
<dbReference type="RefSeq" id="WP_336350953.1">
    <property type="nucleotide sequence ID" value="NZ_JAZAQL010000002.1"/>
</dbReference>
<name>A0ABD5VGM0_9EURY</name>
<dbReference type="Proteomes" id="UP001596395">
    <property type="component" value="Unassembled WGS sequence"/>
</dbReference>
<evidence type="ECO:0000313" key="2">
    <source>
        <dbReference type="EMBL" id="MFC6954008.1"/>
    </source>
</evidence>
<organism evidence="2 3">
    <name type="scientific">Halorubellus litoreus</name>
    <dbReference type="NCBI Taxonomy" id="755308"/>
    <lineage>
        <taxon>Archaea</taxon>
        <taxon>Methanobacteriati</taxon>
        <taxon>Methanobacteriota</taxon>
        <taxon>Stenosarchaea group</taxon>
        <taxon>Halobacteria</taxon>
        <taxon>Halobacteriales</taxon>
        <taxon>Halorubellaceae</taxon>
        <taxon>Halorubellus</taxon>
    </lineage>
</organism>
<dbReference type="Pfam" id="PF19128">
    <property type="entry name" value="DUF5811"/>
    <property type="match status" value="1"/>
</dbReference>
<proteinExistence type="predicted"/>
<feature type="region of interest" description="Disordered" evidence="1">
    <location>
        <begin position="1"/>
        <end position="32"/>
    </location>
</feature>
<evidence type="ECO:0000313" key="3">
    <source>
        <dbReference type="Proteomes" id="UP001596395"/>
    </source>
</evidence>
<evidence type="ECO:0000256" key="1">
    <source>
        <dbReference type="SAM" id="MobiDB-lite"/>
    </source>
</evidence>
<comment type="caution">
    <text evidence="2">The sequence shown here is derived from an EMBL/GenBank/DDBJ whole genome shotgun (WGS) entry which is preliminary data.</text>
</comment>
<dbReference type="AlphaFoldDB" id="A0ABD5VGM0"/>
<dbReference type="InterPro" id="IPR043835">
    <property type="entry name" value="DUF5811"/>
</dbReference>
<sequence length="132" mass="13906">MNGNTPYAGLPGITQAGKRNAEDVPELSRAEKSALRRDVSAIAARTREFLPKEYIVDGDVHQGVAGPQARIAVQPPVGDPVSAGFTPEVEDLNLDEPFIDADEQAEVARGLAASAAFQVKQALQGSVTPTAR</sequence>
<protein>
    <submittedName>
        <fullName evidence="2">DUF5811 family protein</fullName>
    </submittedName>
</protein>
<accession>A0ABD5VGM0</accession>
<feature type="compositionally biased region" description="Basic and acidic residues" evidence="1">
    <location>
        <begin position="19"/>
        <end position="32"/>
    </location>
</feature>
<keyword evidence="3" id="KW-1185">Reference proteome</keyword>